<comment type="similarity">
    <text evidence="1">Belongs to the ATP-dependent AMP-binding enzyme family.</text>
</comment>
<dbReference type="EMBL" id="JAXOVC010000009">
    <property type="protein sequence ID" value="KAK4497574.1"/>
    <property type="molecule type" value="Genomic_DNA"/>
</dbReference>
<dbReference type="InterPro" id="IPR045851">
    <property type="entry name" value="AMP-bd_C_sf"/>
</dbReference>
<evidence type="ECO:0000259" key="2">
    <source>
        <dbReference type="Pfam" id="PF00501"/>
    </source>
</evidence>
<comment type="caution">
    <text evidence="4">The sequence shown here is derived from an EMBL/GenBank/DDBJ whole genome shotgun (WGS) entry which is preliminary data.</text>
</comment>
<evidence type="ECO:0000259" key="3">
    <source>
        <dbReference type="Pfam" id="PF13193"/>
    </source>
</evidence>
<dbReference type="Proteomes" id="UP001305779">
    <property type="component" value="Unassembled WGS sequence"/>
</dbReference>
<dbReference type="InterPro" id="IPR025110">
    <property type="entry name" value="AMP-bd_C"/>
</dbReference>
<feature type="domain" description="AMP-dependent synthetase/ligase" evidence="2">
    <location>
        <begin position="8"/>
        <end position="216"/>
    </location>
</feature>
<dbReference type="InterPro" id="IPR042099">
    <property type="entry name" value="ANL_N_sf"/>
</dbReference>
<sequence length="343" mass="38431">MVISADRPQSQDAAGLVIFTSGTTGPPKGVVLRRSFVHDTAVAMIDLYDITHRDVVLHILPVHHVTGIGVTFFPFLYAAARIDFRSGSFEPAWIWERWRRGGLTFFSGVPTMYTRLMRFHDQRISALPQNQRSQYLQGLNNVRVMVCGSSALPQPVQDFWTSLRGGRMILTRYGATEFGLVFRVAALDSEEVPDGSVGVAAPGVDVKLSNKNDGEILISALDIEREIMGLPYVSEVMVVGVEDYEYGQRVGAILALHDDQETYAADGQRMLTLDELRRDLRPRLAGYKLPTLLRLWKGDLPKGSSGKVMKKELGSQLFPCHRWEKRSEVQIWKGTKMPLKAKI</sequence>
<evidence type="ECO:0000313" key="5">
    <source>
        <dbReference type="Proteomes" id="UP001305779"/>
    </source>
</evidence>
<dbReference type="Gene3D" id="3.30.300.30">
    <property type="match status" value="1"/>
</dbReference>
<evidence type="ECO:0000313" key="4">
    <source>
        <dbReference type="EMBL" id="KAK4497574.1"/>
    </source>
</evidence>
<reference evidence="4 5" key="1">
    <citation type="journal article" date="2023" name="G3 (Bethesda)">
        <title>A chromosome-level genome assembly of Zasmidium syzygii isolated from banana leaves.</title>
        <authorList>
            <person name="van Westerhoven A.C."/>
            <person name="Mehrabi R."/>
            <person name="Talebi R."/>
            <person name="Steentjes M.B.F."/>
            <person name="Corcolon B."/>
            <person name="Chong P.A."/>
            <person name="Kema G.H.J."/>
            <person name="Seidl M.F."/>
        </authorList>
    </citation>
    <scope>NUCLEOTIDE SEQUENCE [LARGE SCALE GENOMIC DNA]</scope>
    <source>
        <strain evidence="4 5">P124</strain>
    </source>
</reference>
<dbReference type="InterPro" id="IPR000873">
    <property type="entry name" value="AMP-dep_synth/lig_dom"/>
</dbReference>
<gene>
    <name evidence="4" type="ORF">PRZ48_012025</name>
</gene>
<dbReference type="PANTHER" id="PTHR43201:SF8">
    <property type="entry name" value="ACYL-COA SYNTHETASE FAMILY MEMBER 3"/>
    <property type="match status" value="1"/>
</dbReference>
<protein>
    <submittedName>
        <fullName evidence="4">Uncharacterized protein</fullName>
    </submittedName>
</protein>
<dbReference type="PANTHER" id="PTHR43201">
    <property type="entry name" value="ACYL-COA SYNTHETASE"/>
    <property type="match status" value="1"/>
</dbReference>
<dbReference type="Pfam" id="PF13193">
    <property type="entry name" value="AMP-binding_C"/>
    <property type="match status" value="1"/>
</dbReference>
<dbReference type="Gene3D" id="3.40.50.12780">
    <property type="entry name" value="N-terminal domain of ligase-like"/>
    <property type="match status" value="1"/>
</dbReference>
<dbReference type="InterPro" id="IPR020845">
    <property type="entry name" value="AMP-binding_CS"/>
</dbReference>
<feature type="domain" description="AMP-binding enzyme C-terminal" evidence="3">
    <location>
        <begin position="223"/>
        <end position="307"/>
    </location>
</feature>
<accession>A0ABR0E827</accession>
<evidence type="ECO:0000256" key="1">
    <source>
        <dbReference type="ARBA" id="ARBA00006432"/>
    </source>
</evidence>
<dbReference type="Pfam" id="PF00501">
    <property type="entry name" value="AMP-binding"/>
    <property type="match status" value="1"/>
</dbReference>
<name>A0ABR0E827_ZASCE</name>
<dbReference type="SUPFAM" id="SSF56801">
    <property type="entry name" value="Acetyl-CoA synthetase-like"/>
    <property type="match status" value="1"/>
</dbReference>
<proteinExistence type="inferred from homology"/>
<keyword evidence="5" id="KW-1185">Reference proteome</keyword>
<dbReference type="PROSITE" id="PS00455">
    <property type="entry name" value="AMP_BINDING"/>
    <property type="match status" value="1"/>
</dbReference>
<organism evidence="4 5">
    <name type="scientific">Zasmidium cellare</name>
    <name type="common">Wine cellar mold</name>
    <name type="synonym">Racodium cellare</name>
    <dbReference type="NCBI Taxonomy" id="395010"/>
    <lineage>
        <taxon>Eukaryota</taxon>
        <taxon>Fungi</taxon>
        <taxon>Dikarya</taxon>
        <taxon>Ascomycota</taxon>
        <taxon>Pezizomycotina</taxon>
        <taxon>Dothideomycetes</taxon>
        <taxon>Dothideomycetidae</taxon>
        <taxon>Mycosphaerellales</taxon>
        <taxon>Mycosphaerellaceae</taxon>
        <taxon>Zasmidium</taxon>
    </lineage>
</organism>